<dbReference type="STRING" id="180088.A0A1J8QDQ4"/>
<protein>
    <recommendedName>
        <fullName evidence="1">DUF4246 domain-containing protein</fullName>
    </recommendedName>
</protein>
<dbReference type="OrthoDB" id="415532at2759"/>
<evidence type="ECO:0000259" key="1">
    <source>
        <dbReference type="Pfam" id="PF14033"/>
    </source>
</evidence>
<sequence length="553" mass="63075">MTGETKGDFRPFRHPFVNGARVQGGVGDAARTVVDLAMSELSRYIRRQDGWWTLFQCPDVRAQWAAEALAEPIAVRAPSHDFRVWLTPQQVEYVLEELQGYASLRDKQNNWQISCFERIWESEAILDNLVRTKLNRQLSRFLETIPDKLVHREGDELTRHIIDPYLYPLIYGGTLAYEPAREGFLRPEPAPSTIDRTTDFLSHEYACLPCDFLVSQGGTARALSYINNIHPRHSALYRHFDELISKCVPMFEHVLTDLHADNPHRERIQGPSVAEWDEPEPPDFSGDIVDWSAFESKKRQWIIRRSMEPDIPTTGYPGGLEERPNIVRLEGMTLQVIIHVYEICIKPGGPSFQGSQWRVEGMKNESIVACVLYNSSCDNITGSSIEFRMAVKTPPVFPGRGHQDMTIKTWGLQTGDPCHQYIGSVSLRQGLCIAFPNIYQYHLTPFSLTDPSKEGHQRIIGLYLVDPSIAPLVSTQAVPPQQKAWTRSSLETRTRGIFPVELIDKVLNEVDGVMDIDEALECRERMVKERTRLSVLNDIQYFNIPYTAGDNIY</sequence>
<dbReference type="PANTHER" id="PTHR33119:SF1">
    <property type="entry name" value="FE2OG DIOXYGENASE DOMAIN-CONTAINING PROTEIN"/>
    <property type="match status" value="1"/>
</dbReference>
<dbReference type="PANTHER" id="PTHR33119">
    <property type="entry name" value="IFI3P"/>
    <property type="match status" value="1"/>
</dbReference>
<dbReference type="Proteomes" id="UP000183567">
    <property type="component" value="Unassembled WGS sequence"/>
</dbReference>
<accession>A0A1J8QDQ4</accession>
<reference evidence="2 3" key="1">
    <citation type="submission" date="2016-03" db="EMBL/GenBank/DDBJ databases">
        <title>Comparative genomics of the ectomycorrhizal sister species Rhizopogon vinicolor and Rhizopogon vesiculosus (Basidiomycota: Boletales) reveals a divergence of the mating type B locus.</title>
        <authorList>
            <person name="Mujic A.B."/>
            <person name="Kuo A."/>
            <person name="Tritt A."/>
            <person name="Lipzen A."/>
            <person name="Chen C."/>
            <person name="Johnson J."/>
            <person name="Sharma A."/>
            <person name="Barry K."/>
            <person name="Grigoriev I.V."/>
            <person name="Spatafora J.W."/>
        </authorList>
    </citation>
    <scope>NUCLEOTIDE SEQUENCE [LARGE SCALE GENOMIC DNA]</scope>
    <source>
        <strain evidence="2 3">AM-OR11-056</strain>
    </source>
</reference>
<dbReference type="InterPro" id="IPR049192">
    <property type="entry name" value="DUF4246_C"/>
</dbReference>
<organism evidence="2 3">
    <name type="scientific">Rhizopogon vesiculosus</name>
    <dbReference type="NCBI Taxonomy" id="180088"/>
    <lineage>
        <taxon>Eukaryota</taxon>
        <taxon>Fungi</taxon>
        <taxon>Dikarya</taxon>
        <taxon>Basidiomycota</taxon>
        <taxon>Agaricomycotina</taxon>
        <taxon>Agaricomycetes</taxon>
        <taxon>Agaricomycetidae</taxon>
        <taxon>Boletales</taxon>
        <taxon>Suillineae</taxon>
        <taxon>Rhizopogonaceae</taxon>
        <taxon>Rhizopogon</taxon>
    </lineage>
</organism>
<feature type="domain" description="DUF4246" evidence="1">
    <location>
        <begin position="89"/>
        <end position="488"/>
    </location>
</feature>
<keyword evidence="3" id="KW-1185">Reference proteome</keyword>
<dbReference type="AlphaFoldDB" id="A0A1J8QDQ4"/>
<gene>
    <name evidence="2" type="ORF">AZE42_05424</name>
</gene>
<dbReference type="InterPro" id="IPR025340">
    <property type="entry name" value="DUF4246"/>
</dbReference>
<evidence type="ECO:0000313" key="2">
    <source>
        <dbReference type="EMBL" id="OJA18067.1"/>
    </source>
</evidence>
<proteinExistence type="predicted"/>
<dbReference type="Pfam" id="PF14033">
    <property type="entry name" value="DUF4246"/>
    <property type="match status" value="1"/>
</dbReference>
<name>A0A1J8QDQ4_9AGAM</name>
<evidence type="ECO:0000313" key="3">
    <source>
        <dbReference type="Proteomes" id="UP000183567"/>
    </source>
</evidence>
<comment type="caution">
    <text evidence="2">The sequence shown here is derived from an EMBL/GenBank/DDBJ whole genome shotgun (WGS) entry which is preliminary data.</text>
</comment>
<dbReference type="EMBL" id="LVVM01001658">
    <property type="protein sequence ID" value="OJA18067.1"/>
    <property type="molecule type" value="Genomic_DNA"/>
</dbReference>